<feature type="domain" description="ShKT" evidence="2">
    <location>
        <begin position="1"/>
        <end position="12"/>
    </location>
</feature>
<reference evidence="5" key="1">
    <citation type="submission" date="2017-02" db="UniProtKB">
        <authorList>
            <consortium name="WormBaseParasite"/>
        </authorList>
    </citation>
    <scope>IDENTIFICATION</scope>
</reference>
<sequence>MITFCSETCGFCDRPRMVSLFLIKSNFLLFEYVTSIKL</sequence>
<dbReference type="AlphaFoldDB" id="A0A0N5CTZ7"/>
<proteinExistence type="predicted"/>
<accession>A0A0N5CTZ7</accession>
<comment type="caution">
    <text evidence="1">Lacks conserved residue(s) required for the propagation of feature annotation.</text>
</comment>
<dbReference type="Proteomes" id="UP000276776">
    <property type="component" value="Unassembled WGS sequence"/>
</dbReference>
<dbReference type="PROSITE" id="PS51670">
    <property type="entry name" value="SHKT"/>
    <property type="match status" value="1"/>
</dbReference>
<dbReference type="InterPro" id="IPR003582">
    <property type="entry name" value="ShKT_dom"/>
</dbReference>
<name>A0A0N5CTZ7_THECL</name>
<reference evidence="3 4" key="2">
    <citation type="submission" date="2018-11" db="EMBL/GenBank/DDBJ databases">
        <authorList>
            <consortium name="Pathogen Informatics"/>
        </authorList>
    </citation>
    <scope>NUCLEOTIDE SEQUENCE [LARGE SCALE GENOMIC DNA]</scope>
</reference>
<evidence type="ECO:0000313" key="5">
    <source>
        <dbReference type="WBParaSite" id="TCLT_0000370901-mRNA-1"/>
    </source>
</evidence>
<evidence type="ECO:0000313" key="3">
    <source>
        <dbReference type="EMBL" id="VDN00403.1"/>
    </source>
</evidence>
<keyword evidence="4" id="KW-1185">Reference proteome</keyword>
<dbReference type="EMBL" id="UYYF01002332">
    <property type="protein sequence ID" value="VDN00403.1"/>
    <property type="molecule type" value="Genomic_DNA"/>
</dbReference>
<evidence type="ECO:0000259" key="2">
    <source>
        <dbReference type="PROSITE" id="PS51670"/>
    </source>
</evidence>
<gene>
    <name evidence="3" type="ORF">TCLT_LOCUS3698</name>
</gene>
<evidence type="ECO:0000256" key="1">
    <source>
        <dbReference type="PROSITE-ProRule" id="PRU01005"/>
    </source>
</evidence>
<dbReference type="WBParaSite" id="TCLT_0000370901-mRNA-1">
    <property type="protein sequence ID" value="TCLT_0000370901-mRNA-1"/>
    <property type="gene ID" value="TCLT_0000370901"/>
</dbReference>
<organism evidence="5">
    <name type="scientific">Thelazia callipaeda</name>
    <name type="common">Oriental eyeworm</name>
    <name type="synonym">Parasitic nematode</name>
    <dbReference type="NCBI Taxonomy" id="103827"/>
    <lineage>
        <taxon>Eukaryota</taxon>
        <taxon>Metazoa</taxon>
        <taxon>Ecdysozoa</taxon>
        <taxon>Nematoda</taxon>
        <taxon>Chromadorea</taxon>
        <taxon>Rhabditida</taxon>
        <taxon>Spirurina</taxon>
        <taxon>Spiruromorpha</taxon>
        <taxon>Thelazioidea</taxon>
        <taxon>Thelaziidae</taxon>
        <taxon>Thelazia</taxon>
    </lineage>
</organism>
<evidence type="ECO:0000313" key="4">
    <source>
        <dbReference type="Proteomes" id="UP000276776"/>
    </source>
</evidence>
<protein>
    <submittedName>
        <fullName evidence="5">ShKT domain-containing protein</fullName>
    </submittedName>
</protein>